<dbReference type="OrthoDB" id="5426988at2759"/>
<reference evidence="1 2" key="1">
    <citation type="journal article" date="2018" name="BMC Genomics">
        <title>Genomic evidence for intraspecific hybridization in a clonal and extremely halotolerant yeast.</title>
        <authorList>
            <person name="Gostincar C."/>
            <person name="Stajich J.E."/>
            <person name="Zupancic J."/>
            <person name="Zalar P."/>
            <person name="Gunde-Cimerman N."/>
        </authorList>
    </citation>
    <scope>NUCLEOTIDE SEQUENCE [LARGE SCALE GENOMIC DNA]</scope>
    <source>
        <strain evidence="1 2">EXF-151</strain>
    </source>
</reference>
<gene>
    <name evidence="1" type="ORF">D0865_02482</name>
</gene>
<dbReference type="VEuPathDB" id="FungiDB:BTJ68_04315"/>
<dbReference type="InterPro" id="IPR027417">
    <property type="entry name" value="P-loop_NTPase"/>
</dbReference>
<accession>A0A3M7D339</accession>
<dbReference type="Gene3D" id="3.40.50.300">
    <property type="entry name" value="P-loop containing nucleotide triphosphate hydrolases"/>
    <property type="match status" value="1"/>
</dbReference>
<comment type="caution">
    <text evidence="1">The sequence shown here is derived from an EMBL/GenBank/DDBJ whole genome shotgun (WGS) entry which is preliminary data.</text>
</comment>
<dbReference type="SUPFAM" id="SSF52540">
    <property type="entry name" value="P-loop containing nucleoside triphosphate hydrolases"/>
    <property type="match status" value="1"/>
</dbReference>
<dbReference type="Proteomes" id="UP000270230">
    <property type="component" value="Unassembled WGS sequence"/>
</dbReference>
<evidence type="ECO:0008006" key="3">
    <source>
        <dbReference type="Google" id="ProtNLM"/>
    </source>
</evidence>
<proteinExistence type="predicted"/>
<dbReference type="EMBL" id="QWIN01000122">
    <property type="protein sequence ID" value="RMY58694.1"/>
    <property type="molecule type" value="Genomic_DNA"/>
</dbReference>
<dbReference type="AlphaFoldDB" id="A0A3M7D339"/>
<evidence type="ECO:0000313" key="2">
    <source>
        <dbReference type="Proteomes" id="UP000270230"/>
    </source>
</evidence>
<evidence type="ECO:0000313" key="1">
    <source>
        <dbReference type="EMBL" id="RMY58694.1"/>
    </source>
</evidence>
<name>A0A3M7D339_HORWE</name>
<organism evidence="1 2">
    <name type="scientific">Hortaea werneckii</name>
    <name type="common">Black yeast</name>
    <name type="synonym">Cladosporium werneckii</name>
    <dbReference type="NCBI Taxonomy" id="91943"/>
    <lineage>
        <taxon>Eukaryota</taxon>
        <taxon>Fungi</taxon>
        <taxon>Dikarya</taxon>
        <taxon>Ascomycota</taxon>
        <taxon>Pezizomycotina</taxon>
        <taxon>Dothideomycetes</taxon>
        <taxon>Dothideomycetidae</taxon>
        <taxon>Mycosphaerellales</taxon>
        <taxon>Teratosphaeriaceae</taxon>
        <taxon>Hortaea</taxon>
    </lineage>
</organism>
<protein>
    <recommendedName>
        <fullName evidence="3">UDP-N-acetylglucosamine kinase</fullName>
    </recommendedName>
</protein>
<sequence>MEPAQPPACVVLLNGFPGTGKFAVARALRSKLGDTNTRLIDNHLIIDPAEAAHPGRGYEHKALRDVIRRAVFQDLKRLPKNITTIVLTGCLGQNSEDVAVYAEHVEIAQARGVPFFSFTLTVEKSEHLLRLQSPDRVYGQKTKLNDPAVLETIMMNNEVFDPTIVIDEGSDVDFRAIRHHLIDTTGLTAGESADRVLDIFALQQQQQQRCASPAA</sequence>